<sequence length="238" mass="27280">MDDIEKMIGEGRKRFTLLYSISRDACDPDIFHQRCDNKGPTVTMLYNLKGSVFGFYSCIDWKSEGNWKADRKHFLIQLNYLGNKRYTKCLTKGATTEILWEKAKGPWSEAIKCFSGKTLVPNNNVFTLNGNMDRFTSNLYDTCGLSASDINNGSMEVTDLEVYSVADGERPTNQDIECPWRTQPQWNTEYSPYRLRSTTGSFLDFKLCDTPGLERSQGIDIHELHFLLDGNVPENYDQ</sequence>
<dbReference type="Proteomes" id="UP001164746">
    <property type="component" value="Chromosome 3"/>
</dbReference>
<dbReference type="Pfam" id="PF07534">
    <property type="entry name" value="TLD"/>
    <property type="match status" value="1"/>
</dbReference>
<dbReference type="EMBL" id="CP111014">
    <property type="protein sequence ID" value="WAQ98810.1"/>
    <property type="molecule type" value="Genomic_DNA"/>
</dbReference>
<protein>
    <recommendedName>
        <fullName evidence="1">TLDc domain-containing protein</fullName>
    </recommendedName>
</protein>
<name>A0ABY7DV46_MYAAR</name>
<accession>A0ABY7DV46</accession>
<evidence type="ECO:0000313" key="3">
    <source>
        <dbReference type="Proteomes" id="UP001164746"/>
    </source>
</evidence>
<evidence type="ECO:0000259" key="1">
    <source>
        <dbReference type="PROSITE" id="PS51886"/>
    </source>
</evidence>
<dbReference type="PROSITE" id="PS51886">
    <property type="entry name" value="TLDC"/>
    <property type="match status" value="1"/>
</dbReference>
<evidence type="ECO:0000313" key="2">
    <source>
        <dbReference type="EMBL" id="WAQ98810.1"/>
    </source>
</evidence>
<reference evidence="2" key="1">
    <citation type="submission" date="2022-11" db="EMBL/GenBank/DDBJ databases">
        <title>Centuries of genome instability and evolution in soft-shell clam transmissible cancer (bioRxiv).</title>
        <authorList>
            <person name="Hart S.F.M."/>
            <person name="Yonemitsu M.A."/>
            <person name="Giersch R.M."/>
            <person name="Beal B.F."/>
            <person name="Arriagada G."/>
            <person name="Davis B.W."/>
            <person name="Ostrander E.A."/>
            <person name="Goff S.P."/>
            <person name="Metzger M.J."/>
        </authorList>
    </citation>
    <scope>NUCLEOTIDE SEQUENCE</scope>
    <source>
        <strain evidence="2">MELC-2E11</strain>
        <tissue evidence="2">Siphon/mantle</tissue>
    </source>
</reference>
<proteinExistence type="predicted"/>
<dbReference type="InterPro" id="IPR006571">
    <property type="entry name" value="TLDc_dom"/>
</dbReference>
<feature type="domain" description="TLDc" evidence="1">
    <location>
        <begin position="1"/>
        <end position="166"/>
    </location>
</feature>
<gene>
    <name evidence="2" type="ORF">MAR_023183</name>
</gene>
<keyword evidence="3" id="KW-1185">Reference proteome</keyword>
<organism evidence="2 3">
    <name type="scientific">Mya arenaria</name>
    <name type="common">Soft-shell clam</name>
    <dbReference type="NCBI Taxonomy" id="6604"/>
    <lineage>
        <taxon>Eukaryota</taxon>
        <taxon>Metazoa</taxon>
        <taxon>Spiralia</taxon>
        <taxon>Lophotrochozoa</taxon>
        <taxon>Mollusca</taxon>
        <taxon>Bivalvia</taxon>
        <taxon>Autobranchia</taxon>
        <taxon>Heteroconchia</taxon>
        <taxon>Euheterodonta</taxon>
        <taxon>Imparidentia</taxon>
        <taxon>Neoheterodontei</taxon>
        <taxon>Myida</taxon>
        <taxon>Myoidea</taxon>
        <taxon>Myidae</taxon>
        <taxon>Mya</taxon>
    </lineage>
</organism>